<accession>A0ABU8VQX6</accession>
<keyword evidence="2" id="KW-1185">Reference proteome</keyword>
<dbReference type="InterPro" id="IPR036692">
    <property type="entry name" value="Shew3726-like_sf"/>
</dbReference>
<proteinExistence type="predicted"/>
<dbReference type="RefSeq" id="WP_340361264.1">
    <property type="nucleotide sequence ID" value="NZ_JBBKZU010000029.1"/>
</dbReference>
<evidence type="ECO:0000313" key="2">
    <source>
        <dbReference type="Proteomes" id="UP001365846"/>
    </source>
</evidence>
<organism evidence="1 2">
    <name type="scientific">Variovorax ureilyticus</name>
    <dbReference type="NCBI Taxonomy" id="1836198"/>
    <lineage>
        <taxon>Bacteria</taxon>
        <taxon>Pseudomonadati</taxon>
        <taxon>Pseudomonadota</taxon>
        <taxon>Betaproteobacteria</taxon>
        <taxon>Burkholderiales</taxon>
        <taxon>Comamonadaceae</taxon>
        <taxon>Variovorax</taxon>
    </lineage>
</organism>
<dbReference type="SUPFAM" id="SSF160272">
    <property type="entry name" value="Shew3726-like"/>
    <property type="match status" value="1"/>
</dbReference>
<protein>
    <submittedName>
        <fullName evidence="1">DUF1488 family protein</fullName>
    </submittedName>
</protein>
<reference evidence="1 2" key="1">
    <citation type="submission" date="2024-03" db="EMBL/GenBank/DDBJ databases">
        <title>Novel species of the genus Variovorax.</title>
        <authorList>
            <person name="Liu Q."/>
            <person name="Xin Y.-H."/>
        </authorList>
    </citation>
    <scope>NUCLEOTIDE SEQUENCE [LARGE SCALE GENOMIC DNA]</scope>
    <source>
        <strain evidence="1 2">KACC 18899</strain>
    </source>
</reference>
<evidence type="ECO:0000313" key="1">
    <source>
        <dbReference type="EMBL" id="MEJ8816069.1"/>
    </source>
</evidence>
<name>A0ABU8VQX6_9BURK</name>
<gene>
    <name evidence="1" type="ORF">WKW77_33785</name>
</gene>
<comment type="caution">
    <text evidence="1">The sequence shown here is derived from an EMBL/GenBank/DDBJ whole genome shotgun (WGS) entry which is preliminary data.</text>
</comment>
<sequence>MSNPPFFHEASGTVHFWVSIDGQLVGASIGKETLHYCYRSTALDDQPLDTYQLHAQEIDEAVRRRVAGGSVEPVMLRDYDLHQAVRKGVE</sequence>
<dbReference type="Proteomes" id="UP001365846">
    <property type="component" value="Unassembled WGS sequence"/>
</dbReference>
<dbReference type="EMBL" id="JBBKZU010000029">
    <property type="protein sequence ID" value="MEJ8816069.1"/>
    <property type="molecule type" value="Genomic_DNA"/>
</dbReference>